<dbReference type="PANTHER" id="PTHR11216:SF163">
    <property type="entry name" value="EH DOMAIN-CONTAINING PROTEIN 1-LIKE ISOFORM X1"/>
    <property type="match status" value="1"/>
</dbReference>
<sequence>MDIPKKACDRRINEFVKRARAAKIHAYIISHLKKEMLSFMGKSKTQKRLINNLEDVFAKKNLGNRSSANIIYQLVTDFPSVENFMEVLSRYNIEEFEKLKLKMIQAVDDMLGHDIPAVFKKY</sequence>
<dbReference type="EMBL" id="OU503040">
    <property type="protein sequence ID" value="CAI9762246.1"/>
    <property type="molecule type" value="Genomic_DNA"/>
</dbReference>
<keyword evidence="3" id="KW-1185">Reference proteome</keyword>
<dbReference type="GO" id="GO:0005886">
    <property type="term" value="C:plasma membrane"/>
    <property type="evidence" value="ECO:0007669"/>
    <property type="project" value="TreeGrafter"/>
</dbReference>
<evidence type="ECO:0000313" key="2">
    <source>
        <dbReference type="EMBL" id="CAI9762246.1"/>
    </source>
</evidence>
<reference evidence="2" key="1">
    <citation type="submission" date="2023-05" db="EMBL/GenBank/DDBJ databases">
        <authorList>
            <person name="Huff M."/>
        </authorList>
    </citation>
    <scope>NUCLEOTIDE SEQUENCE</scope>
</reference>
<protein>
    <recommendedName>
        <fullName evidence="1">DUF5600 domain-containing protein</fullName>
    </recommendedName>
</protein>
<dbReference type="AlphaFoldDB" id="A0AAD1Z671"/>
<evidence type="ECO:0000259" key="1">
    <source>
        <dbReference type="Pfam" id="PF18150"/>
    </source>
</evidence>
<dbReference type="Gene3D" id="1.10.268.20">
    <property type="match status" value="1"/>
</dbReference>
<dbReference type="GO" id="GO:0006897">
    <property type="term" value="P:endocytosis"/>
    <property type="evidence" value="ECO:0007669"/>
    <property type="project" value="TreeGrafter"/>
</dbReference>
<proteinExistence type="predicted"/>
<dbReference type="Pfam" id="PF18150">
    <property type="entry name" value="DUF5600"/>
    <property type="match status" value="1"/>
</dbReference>
<dbReference type="PANTHER" id="PTHR11216">
    <property type="entry name" value="EH DOMAIN"/>
    <property type="match status" value="1"/>
</dbReference>
<gene>
    <name evidence="2" type="ORF">FPE_LOCUS9676</name>
</gene>
<dbReference type="InterPro" id="IPR040990">
    <property type="entry name" value="DUF5600"/>
</dbReference>
<dbReference type="GO" id="GO:0005737">
    <property type="term" value="C:cytoplasm"/>
    <property type="evidence" value="ECO:0007669"/>
    <property type="project" value="TreeGrafter"/>
</dbReference>
<dbReference type="GO" id="GO:0016197">
    <property type="term" value="P:endosomal transport"/>
    <property type="evidence" value="ECO:0007669"/>
    <property type="project" value="TreeGrafter"/>
</dbReference>
<name>A0AAD1Z671_9LAMI</name>
<organism evidence="2 3">
    <name type="scientific">Fraxinus pennsylvanica</name>
    <dbReference type="NCBI Taxonomy" id="56036"/>
    <lineage>
        <taxon>Eukaryota</taxon>
        <taxon>Viridiplantae</taxon>
        <taxon>Streptophyta</taxon>
        <taxon>Embryophyta</taxon>
        <taxon>Tracheophyta</taxon>
        <taxon>Spermatophyta</taxon>
        <taxon>Magnoliopsida</taxon>
        <taxon>eudicotyledons</taxon>
        <taxon>Gunneridae</taxon>
        <taxon>Pentapetalae</taxon>
        <taxon>asterids</taxon>
        <taxon>lamiids</taxon>
        <taxon>Lamiales</taxon>
        <taxon>Oleaceae</taxon>
        <taxon>Oleeae</taxon>
        <taxon>Fraxinus</taxon>
    </lineage>
</organism>
<evidence type="ECO:0000313" key="3">
    <source>
        <dbReference type="Proteomes" id="UP000834106"/>
    </source>
</evidence>
<feature type="domain" description="DUF5600" evidence="1">
    <location>
        <begin position="10"/>
        <end position="118"/>
    </location>
</feature>
<dbReference type="Proteomes" id="UP000834106">
    <property type="component" value="Chromosome 5"/>
</dbReference>
<accession>A0AAD1Z671</accession>